<gene>
    <name evidence="2" type="ORF">SAMN02745223_04043</name>
</gene>
<evidence type="ECO:0000313" key="2">
    <source>
        <dbReference type="EMBL" id="SHF97622.1"/>
    </source>
</evidence>
<dbReference type="RefSeq" id="WP_072866653.1">
    <property type="nucleotide sequence ID" value="NZ_FQVC01000020.1"/>
</dbReference>
<organism evidence="2 3">
    <name type="scientific">Devosia limi DSM 17137</name>
    <dbReference type="NCBI Taxonomy" id="1121477"/>
    <lineage>
        <taxon>Bacteria</taxon>
        <taxon>Pseudomonadati</taxon>
        <taxon>Pseudomonadota</taxon>
        <taxon>Alphaproteobacteria</taxon>
        <taxon>Hyphomicrobiales</taxon>
        <taxon>Devosiaceae</taxon>
        <taxon>Devosia</taxon>
    </lineage>
</organism>
<dbReference type="EMBL" id="FQVC01000020">
    <property type="protein sequence ID" value="SHF97622.1"/>
    <property type="molecule type" value="Genomic_DNA"/>
</dbReference>
<dbReference type="SUPFAM" id="SSF56281">
    <property type="entry name" value="Metallo-hydrolase/oxidoreductase"/>
    <property type="match status" value="1"/>
</dbReference>
<reference evidence="2 3" key="1">
    <citation type="submission" date="2016-11" db="EMBL/GenBank/DDBJ databases">
        <authorList>
            <person name="Jaros S."/>
            <person name="Januszkiewicz K."/>
            <person name="Wedrychowicz H."/>
        </authorList>
    </citation>
    <scope>NUCLEOTIDE SEQUENCE [LARGE SCALE GENOMIC DNA]</scope>
    <source>
        <strain evidence="2 3">DSM 17137</strain>
    </source>
</reference>
<sequence length="258" mass="27094">MVNRRKVVVGMTALPLAYWGPTGALPALAQTEGSMDGDIVTTSEGDLVIHPVNHASLVLGWGDKAIYLDPVGGAERYAGLPAPTAILITHGHGDHFDIPTLDAIAGGVPILTSQEVFDKLPEALRANATAIANGSTGEIDGVAVRAVAAHNVTADRMRYHPVGVGNGYVLSFGDKQIYVAGDTEPTPDMLGLTDIAVAFLPMNLPYTMTVDQAAEAVNAFKPAIVYPYHYSDSDLAAFQAAVGAGTEVRLRDWYPNGA</sequence>
<dbReference type="AlphaFoldDB" id="A0A1M5G2H5"/>
<dbReference type="InterPro" id="IPR050114">
    <property type="entry name" value="UPF0173_UPF0282_UlaG_hydrolase"/>
</dbReference>
<proteinExistence type="predicted"/>
<feature type="domain" description="Metallo-beta-lactamase" evidence="1">
    <location>
        <begin position="77"/>
        <end position="230"/>
    </location>
</feature>
<dbReference type="PANTHER" id="PTHR43546">
    <property type="entry name" value="UPF0173 METAL-DEPENDENT HYDROLASE MJ1163-RELATED"/>
    <property type="match status" value="1"/>
</dbReference>
<dbReference type="InterPro" id="IPR036866">
    <property type="entry name" value="RibonucZ/Hydroxyglut_hydro"/>
</dbReference>
<accession>A0A1M5G2H5</accession>
<dbReference type="Pfam" id="PF12706">
    <property type="entry name" value="Lactamase_B_2"/>
    <property type="match status" value="1"/>
</dbReference>
<evidence type="ECO:0000259" key="1">
    <source>
        <dbReference type="Pfam" id="PF12706"/>
    </source>
</evidence>
<dbReference type="OrthoDB" id="9805728at2"/>
<dbReference type="Proteomes" id="UP000184533">
    <property type="component" value="Unassembled WGS sequence"/>
</dbReference>
<dbReference type="Gene3D" id="3.60.15.10">
    <property type="entry name" value="Ribonuclease Z/Hydroxyacylglutathione hydrolase-like"/>
    <property type="match status" value="1"/>
</dbReference>
<name>A0A1M5G2H5_9HYPH</name>
<evidence type="ECO:0000313" key="3">
    <source>
        <dbReference type="Proteomes" id="UP000184533"/>
    </source>
</evidence>
<dbReference type="InterPro" id="IPR001279">
    <property type="entry name" value="Metallo-B-lactamas"/>
</dbReference>
<protein>
    <submittedName>
        <fullName evidence="2">L-ascorbate metabolism protein UlaG, beta-lactamase superfamily</fullName>
    </submittedName>
</protein>
<dbReference type="PANTHER" id="PTHR43546:SF3">
    <property type="entry name" value="UPF0173 METAL-DEPENDENT HYDROLASE MJ1163"/>
    <property type="match status" value="1"/>
</dbReference>